<sequence length="164" mass="18631">MPIDDQRGWALLRQLDDPDHLEFPRGYDDVATGARFTRLVARLNRRFGCACAVDRVVEDAGYHGTIIIPAAATDSGRYITVTVSNFGNLAALTLGDTGGRGEDEERELFLSTDRPRVEDELDALGYISISEHLFRRRYDGDNDFASSYPPERPLTWWTRFFDHM</sequence>
<evidence type="ECO:0000313" key="1">
    <source>
        <dbReference type="EMBL" id="NYJ32716.1"/>
    </source>
</evidence>
<protein>
    <submittedName>
        <fullName evidence="1">Uncharacterized protein</fullName>
    </submittedName>
</protein>
<reference evidence="1 2" key="1">
    <citation type="submission" date="2020-07" db="EMBL/GenBank/DDBJ databases">
        <title>Sequencing the genomes of 1000 actinobacteria strains.</title>
        <authorList>
            <person name="Klenk H.-P."/>
        </authorList>
    </citation>
    <scope>NUCLEOTIDE SEQUENCE [LARGE SCALE GENOMIC DNA]</scope>
    <source>
        <strain evidence="1 2">DSM 44442</strain>
    </source>
</reference>
<proteinExistence type="predicted"/>
<keyword evidence="2" id="KW-1185">Reference proteome</keyword>
<evidence type="ECO:0000313" key="2">
    <source>
        <dbReference type="Proteomes" id="UP000572051"/>
    </source>
</evidence>
<comment type="caution">
    <text evidence="1">The sequence shown here is derived from an EMBL/GenBank/DDBJ whole genome shotgun (WGS) entry which is preliminary data.</text>
</comment>
<accession>A0A7Z0J892</accession>
<organism evidence="1 2">
    <name type="scientific">Nocardiopsis aegyptia</name>
    <dbReference type="NCBI Taxonomy" id="220378"/>
    <lineage>
        <taxon>Bacteria</taxon>
        <taxon>Bacillati</taxon>
        <taxon>Actinomycetota</taxon>
        <taxon>Actinomycetes</taxon>
        <taxon>Streptosporangiales</taxon>
        <taxon>Nocardiopsidaceae</taxon>
        <taxon>Nocardiopsis</taxon>
    </lineage>
</organism>
<dbReference type="Proteomes" id="UP000572051">
    <property type="component" value="Unassembled WGS sequence"/>
</dbReference>
<dbReference type="AlphaFoldDB" id="A0A7Z0J892"/>
<name>A0A7Z0J892_9ACTN</name>
<gene>
    <name evidence="1" type="ORF">HNR10_000597</name>
</gene>
<dbReference type="EMBL" id="JACCFS010000001">
    <property type="protein sequence ID" value="NYJ32716.1"/>
    <property type="molecule type" value="Genomic_DNA"/>
</dbReference>
<dbReference type="RefSeq" id="WP_179820644.1">
    <property type="nucleotide sequence ID" value="NZ_JACCFS010000001.1"/>
</dbReference>